<dbReference type="Proteomes" id="UP000241912">
    <property type="component" value="Unassembled WGS sequence"/>
</dbReference>
<dbReference type="InterPro" id="IPR020103">
    <property type="entry name" value="PsdUridine_synth_cat_dom_sf"/>
</dbReference>
<feature type="domain" description="Pseudouridine synthase I TruA alpha/beta" evidence="8">
    <location>
        <begin position="142"/>
        <end position="244"/>
    </location>
</feature>
<feature type="active site" description="Nucleophile" evidence="4 5">
    <location>
        <position position="51"/>
    </location>
</feature>
<dbReference type="OrthoDB" id="9811823at2"/>
<dbReference type="Pfam" id="PF01416">
    <property type="entry name" value="PseudoU_synth_1"/>
    <property type="match status" value="2"/>
</dbReference>
<dbReference type="Gene3D" id="3.30.70.580">
    <property type="entry name" value="Pseudouridine synthase I, catalytic domain, N-terminal subdomain"/>
    <property type="match status" value="1"/>
</dbReference>
<dbReference type="GO" id="GO:0003723">
    <property type="term" value="F:RNA binding"/>
    <property type="evidence" value="ECO:0007669"/>
    <property type="project" value="InterPro"/>
</dbReference>
<dbReference type="GO" id="GO:0160147">
    <property type="term" value="F:tRNA pseudouridine(38-40) synthase activity"/>
    <property type="evidence" value="ECO:0007669"/>
    <property type="project" value="UniProtKB-EC"/>
</dbReference>
<keyword evidence="3 4" id="KW-0413">Isomerase</keyword>
<dbReference type="CDD" id="cd02570">
    <property type="entry name" value="PseudoU_synth_EcTruA"/>
    <property type="match status" value="1"/>
</dbReference>
<dbReference type="EC" id="5.4.99.12" evidence="4"/>
<evidence type="ECO:0000256" key="7">
    <source>
        <dbReference type="RuleBase" id="RU003792"/>
    </source>
</evidence>
<evidence type="ECO:0000256" key="5">
    <source>
        <dbReference type="PIRSR" id="PIRSR001430-1"/>
    </source>
</evidence>
<comment type="subunit">
    <text evidence="4">Homodimer.</text>
</comment>
<dbReference type="EMBL" id="PXXU01000012">
    <property type="protein sequence ID" value="PSJ17879.1"/>
    <property type="molecule type" value="Genomic_DNA"/>
</dbReference>
<accession>A0A2P7NWR4</accession>
<dbReference type="PANTHER" id="PTHR11142:SF0">
    <property type="entry name" value="TRNA PSEUDOURIDINE SYNTHASE-LIKE 1"/>
    <property type="match status" value="1"/>
</dbReference>
<dbReference type="NCBIfam" id="TIGR00071">
    <property type="entry name" value="hisT_truA"/>
    <property type="match status" value="1"/>
</dbReference>
<sequence length="265" mass="30091">MRIILVLEYDGSRYCGWQSQPENCSIQDALEAALSKIAQEKIRVITAGRTDAGVHALYQVVHFDTFAQRSINAWVRGVNALLPDDIAILWASEVSAKFHARYSALERRYLYLLLNQPVRPGINHKKVGWFHQPLQLEVMQQAANILIGEHDFSSFRAAECQAKSPVRIITQLKIVRHGNLFIFDLCANAFLQHMVRNIIGCLVYIGKGKYSSEWMLELLESCDRTYAAPTFSAAGLYLKGVRYDPSWGMPELAEMPIIPNLFLYN</sequence>
<evidence type="ECO:0000256" key="2">
    <source>
        <dbReference type="ARBA" id="ARBA00022694"/>
    </source>
</evidence>
<organism evidence="9 10">
    <name type="scientific">Nitrosomonas supralitoralis</name>
    <dbReference type="NCBI Taxonomy" id="2116706"/>
    <lineage>
        <taxon>Bacteria</taxon>
        <taxon>Pseudomonadati</taxon>
        <taxon>Pseudomonadota</taxon>
        <taxon>Betaproteobacteria</taxon>
        <taxon>Nitrosomonadales</taxon>
        <taxon>Nitrosomonadaceae</taxon>
        <taxon>Nitrosomonas</taxon>
    </lineage>
</organism>
<evidence type="ECO:0000313" key="10">
    <source>
        <dbReference type="Proteomes" id="UP000241912"/>
    </source>
</evidence>
<dbReference type="PANTHER" id="PTHR11142">
    <property type="entry name" value="PSEUDOURIDYLATE SYNTHASE"/>
    <property type="match status" value="1"/>
</dbReference>
<dbReference type="HAMAP" id="MF_00171">
    <property type="entry name" value="TruA"/>
    <property type="match status" value="1"/>
</dbReference>
<dbReference type="GO" id="GO:0031119">
    <property type="term" value="P:tRNA pseudouridine synthesis"/>
    <property type="evidence" value="ECO:0007669"/>
    <property type="project" value="UniProtKB-UniRule"/>
</dbReference>
<dbReference type="FunFam" id="3.30.70.580:FF:000001">
    <property type="entry name" value="tRNA pseudouridine synthase A"/>
    <property type="match status" value="1"/>
</dbReference>
<evidence type="ECO:0000313" key="9">
    <source>
        <dbReference type="EMBL" id="PSJ17879.1"/>
    </source>
</evidence>
<name>A0A2P7NWR4_9PROT</name>
<comment type="function">
    <text evidence="4">Formation of pseudouridine at positions 38, 39 and 40 in the anticodon stem and loop of transfer RNAs.</text>
</comment>
<comment type="similarity">
    <text evidence="1 4 7">Belongs to the tRNA pseudouridine synthase TruA family.</text>
</comment>
<dbReference type="InterPro" id="IPR020094">
    <property type="entry name" value="TruA/RsuA/RluB/E/F_N"/>
</dbReference>
<evidence type="ECO:0000256" key="1">
    <source>
        <dbReference type="ARBA" id="ARBA00009375"/>
    </source>
</evidence>
<dbReference type="InterPro" id="IPR020097">
    <property type="entry name" value="PsdUridine_synth_TruA_a/b_dom"/>
</dbReference>
<keyword evidence="2 4" id="KW-0819">tRNA processing</keyword>
<feature type="binding site" evidence="4 6">
    <location>
        <position position="109"/>
    </location>
    <ligand>
        <name>substrate</name>
    </ligand>
</feature>
<dbReference type="PIRSF" id="PIRSF001430">
    <property type="entry name" value="tRNA_psdUrid_synth"/>
    <property type="match status" value="1"/>
</dbReference>
<evidence type="ECO:0000259" key="8">
    <source>
        <dbReference type="Pfam" id="PF01416"/>
    </source>
</evidence>
<comment type="caution">
    <text evidence="9">The sequence shown here is derived from an EMBL/GenBank/DDBJ whole genome shotgun (WGS) entry which is preliminary data.</text>
</comment>
<keyword evidence="10" id="KW-1185">Reference proteome</keyword>
<reference evidence="9 10" key="1">
    <citation type="submission" date="2018-03" db="EMBL/GenBank/DDBJ databases">
        <title>Draft genome of Nitrosomonas supralitoralis APG5.</title>
        <authorList>
            <person name="Urakawa H."/>
            <person name="Lopez J.V."/>
        </authorList>
    </citation>
    <scope>NUCLEOTIDE SEQUENCE [LARGE SCALE GENOMIC DNA]</scope>
    <source>
        <strain evidence="9 10">APG5</strain>
    </source>
</reference>
<protein>
    <recommendedName>
        <fullName evidence="4">tRNA pseudouridine synthase A</fullName>
        <ecNumber evidence="4">5.4.99.12</ecNumber>
    </recommendedName>
    <alternativeName>
        <fullName evidence="4">tRNA pseudouridine(38-40) synthase</fullName>
    </alternativeName>
    <alternativeName>
        <fullName evidence="4">tRNA pseudouridylate synthase I</fullName>
    </alternativeName>
    <alternativeName>
        <fullName evidence="4">tRNA-uridine isomerase I</fullName>
    </alternativeName>
</protein>
<dbReference type="InterPro" id="IPR001406">
    <property type="entry name" value="PsdUridine_synth_TruA"/>
</dbReference>
<evidence type="ECO:0000256" key="3">
    <source>
        <dbReference type="ARBA" id="ARBA00023235"/>
    </source>
</evidence>
<dbReference type="SUPFAM" id="SSF55120">
    <property type="entry name" value="Pseudouridine synthase"/>
    <property type="match status" value="1"/>
</dbReference>
<dbReference type="Gene3D" id="3.30.70.660">
    <property type="entry name" value="Pseudouridine synthase I, catalytic domain, C-terminal subdomain"/>
    <property type="match status" value="1"/>
</dbReference>
<feature type="domain" description="Pseudouridine synthase I TruA alpha/beta" evidence="8">
    <location>
        <begin position="8"/>
        <end position="103"/>
    </location>
</feature>
<evidence type="ECO:0000256" key="6">
    <source>
        <dbReference type="PIRSR" id="PIRSR001430-2"/>
    </source>
</evidence>
<dbReference type="AlphaFoldDB" id="A0A2P7NWR4"/>
<comment type="caution">
    <text evidence="4">Lacks conserved residue(s) required for the propagation of feature annotation.</text>
</comment>
<evidence type="ECO:0000256" key="4">
    <source>
        <dbReference type="HAMAP-Rule" id="MF_00171"/>
    </source>
</evidence>
<gene>
    <name evidence="4" type="primary">truA</name>
    <name evidence="9" type="ORF">C7H79_05705</name>
</gene>
<dbReference type="InterPro" id="IPR020095">
    <property type="entry name" value="PsdUridine_synth_TruA_C"/>
</dbReference>
<proteinExistence type="inferred from homology"/>
<dbReference type="RefSeq" id="WP_106706331.1">
    <property type="nucleotide sequence ID" value="NZ_PXXU01000012.1"/>
</dbReference>
<comment type="catalytic activity">
    <reaction evidence="4 7">
        <text>uridine(38/39/40) in tRNA = pseudouridine(38/39/40) in tRNA</text>
        <dbReference type="Rhea" id="RHEA:22376"/>
        <dbReference type="Rhea" id="RHEA-COMP:10085"/>
        <dbReference type="Rhea" id="RHEA-COMP:10087"/>
        <dbReference type="ChEBI" id="CHEBI:65314"/>
        <dbReference type="ChEBI" id="CHEBI:65315"/>
        <dbReference type="EC" id="5.4.99.12"/>
    </reaction>
</comment>